<comment type="caution">
    <text evidence="1">The sequence shown here is derived from an EMBL/GenBank/DDBJ whole genome shotgun (WGS) entry which is preliminary data.</text>
</comment>
<dbReference type="GO" id="GO:0007140">
    <property type="term" value="P:male meiotic nuclear division"/>
    <property type="evidence" value="ECO:0007669"/>
    <property type="project" value="InterPro"/>
</dbReference>
<accession>A0A427A0T3</accession>
<dbReference type="AlphaFoldDB" id="A0A427A0T3"/>
<proteinExistence type="predicted"/>
<gene>
    <name evidence="1" type="ORF">B296_00036964</name>
</gene>
<dbReference type="PANTHER" id="PTHR33385:SF4">
    <property type="entry name" value="PROTEIN XRI1"/>
    <property type="match status" value="1"/>
</dbReference>
<dbReference type="PANTHER" id="PTHR33385">
    <property type="entry name" value="PROTEIN XRI1"/>
    <property type="match status" value="1"/>
</dbReference>
<dbReference type="EMBL" id="AMZH03004220">
    <property type="protein sequence ID" value="RRT69813.1"/>
    <property type="molecule type" value="Genomic_DNA"/>
</dbReference>
<dbReference type="Proteomes" id="UP000287651">
    <property type="component" value="Unassembled WGS sequence"/>
</dbReference>
<name>A0A427A0T3_ENSVE</name>
<dbReference type="GO" id="GO:0007143">
    <property type="term" value="P:female meiotic nuclear division"/>
    <property type="evidence" value="ECO:0007669"/>
    <property type="project" value="InterPro"/>
</dbReference>
<evidence type="ECO:0000313" key="1">
    <source>
        <dbReference type="EMBL" id="RRT69813.1"/>
    </source>
</evidence>
<evidence type="ECO:0000313" key="2">
    <source>
        <dbReference type="Proteomes" id="UP000287651"/>
    </source>
</evidence>
<dbReference type="InterPro" id="IPR039933">
    <property type="entry name" value="XRI1"/>
</dbReference>
<protein>
    <submittedName>
        <fullName evidence="1">Uncharacterized protein</fullName>
    </submittedName>
</protein>
<sequence>MTRRRVLSAQIFTKWFVSGIVIFSKSLSWSCFLQILNSAEFSHLFWDEVSQNEDHLFYNLDEHTPLKTCADLSHQIADVRDGNTKGLEECREPQQLKSRRTLQFTSDSSTEAANEQMNSAFLTSKVMECSLVEDGVSKSLECSTLGFSGFLDDRSAFNCGGLDQSSDEWLADFLNESEIQCSPDEMKNIVVFNQQVDVTGYYYNSPSMETDMVPEIPASEHLNVSQGILGKKSYVKIPRKLNTSIAYLFALIKPCGVHGDVTLNDIN</sequence>
<reference evidence="1 2" key="1">
    <citation type="journal article" date="2014" name="Agronomy (Basel)">
        <title>A Draft Genome Sequence for Ensete ventricosum, the Drought-Tolerant Tree Against Hunger.</title>
        <authorList>
            <person name="Harrison J."/>
            <person name="Moore K.A."/>
            <person name="Paszkiewicz K."/>
            <person name="Jones T."/>
            <person name="Grant M."/>
            <person name="Ambacheew D."/>
            <person name="Muzemil S."/>
            <person name="Studholme D.J."/>
        </authorList>
    </citation>
    <scope>NUCLEOTIDE SEQUENCE [LARGE SCALE GENOMIC DNA]</scope>
</reference>
<organism evidence="1 2">
    <name type="scientific">Ensete ventricosum</name>
    <name type="common">Abyssinian banana</name>
    <name type="synonym">Musa ensete</name>
    <dbReference type="NCBI Taxonomy" id="4639"/>
    <lineage>
        <taxon>Eukaryota</taxon>
        <taxon>Viridiplantae</taxon>
        <taxon>Streptophyta</taxon>
        <taxon>Embryophyta</taxon>
        <taxon>Tracheophyta</taxon>
        <taxon>Spermatophyta</taxon>
        <taxon>Magnoliopsida</taxon>
        <taxon>Liliopsida</taxon>
        <taxon>Zingiberales</taxon>
        <taxon>Musaceae</taxon>
        <taxon>Ensete</taxon>
    </lineage>
</organism>